<evidence type="ECO:0000313" key="3">
    <source>
        <dbReference type="Proteomes" id="UP000509383"/>
    </source>
</evidence>
<feature type="transmembrane region" description="Helical" evidence="1">
    <location>
        <begin position="34"/>
        <end position="54"/>
    </location>
</feature>
<name>A0A6J4E968_9PSED</name>
<sequence length="127" mass="14131">MKNNMFMALATSSLNALAVVIGTFIESPKASQALLAAVSLLSPFLAIYLLRFYIKIAHPAELIRQISALEASIAICKSHLKDKNASDEFKQKTRRQMEKFQTQLQNIRSTFEAGRTHVTTSIDSNSE</sequence>
<dbReference type="EMBL" id="AP023189">
    <property type="protein sequence ID" value="BCG26483.1"/>
    <property type="molecule type" value="Genomic_DNA"/>
</dbReference>
<dbReference type="RefSeq" id="WP_173176244.1">
    <property type="nucleotide sequence ID" value="NZ_AP023189.1"/>
</dbReference>
<keyword evidence="1" id="KW-0472">Membrane</keyword>
<evidence type="ECO:0000313" key="2">
    <source>
        <dbReference type="EMBL" id="BCG26483.1"/>
    </source>
</evidence>
<organism evidence="2 3">
    <name type="scientific">Pseudomonas tohonis</name>
    <dbReference type="NCBI Taxonomy" id="2725477"/>
    <lineage>
        <taxon>Bacteria</taxon>
        <taxon>Pseudomonadati</taxon>
        <taxon>Pseudomonadota</taxon>
        <taxon>Gammaproteobacteria</taxon>
        <taxon>Pseudomonadales</taxon>
        <taxon>Pseudomonadaceae</taxon>
        <taxon>Pseudomonas</taxon>
    </lineage>
</organism>
<evidence type="ECO:0000256" key="1">
    <source>
        <dbReference type="SAM" id="Phobius"/>
    </source>
</evidence>
<proteinExistence type="predicted"/>
<gene>
    <name evidence="2" type="ORF">TUM18999_46740</name>
</gene>
<reference evidence="2 3" key="1">
    <citation type="submission" date="2020-05" db="EMBL/GenBank/DDBJ databases">
        <title>Characterization of novel class B3 metallo-beta-lactamase from novel Pseudomonas species.</title>
        <authorList>
            <person name="Yamada K."/>
            <person name="Aoki K."/>
            <person name="Ishii Y."/>
        </authorList>
    </citation>
    <scope>NUCLEOTIDE SEQUENCE [LARGE SCALE GENOMIC DNA]</scope>
    <source>
        <strain evidence="2 3">TUM18999</strain>
    </source>
</reference>
<keyword evidence="1" id="KW-0812">Transmembrane</keyword>
<protein>
    <submittedName>
        <fullName evidence="2">Uncharacterized protein</fullName>
    </submittedName>
</protein>
<dbReference type="AlphaFoldDB" id="A0A6J4E968"/>
<accession>A0A6J4E968</accession>
<keyword evidence="1" id="KW-1133">Transmembrane helix</keyword>
<dbReference type="Proteomes" id="UP000509383">
    <property type="component" value="Chromosome"/>
</dbReference>
<dbReference type="KEGG" id="ptw:TUM18999_46740"/>